<feature type="domain" description="ChsH2 rubredoxin-like zinc ribbon" evidence="2">
    <location>
        <begin position="4"/>
        <end position="29"/>
    </location>
</feature>
<dbReference type="InterPro" id="IPR052513">
    <property type="entry name" value="Thioester_dehydratase-like"/>
</dbReference>
<evidence type="ECO:0000259" key="1">
    <source>
        <dbReference type="Pfam" id="PF01796"/>
    </source>
</evidence>
<sequence>MRLQFCTSCNKHQFYPRIVCSTCGSSELEWQKASGQGTIASFTVVRRGVSEAYIAPYLVVLIDLAEGVRMMSQVLTSNPDDDRLRVGANVAVSFVEWSPEMMVPVFTLA</sequence>
<dbReference type="AlphaFoldDB" id="A0A381Z3F0"/>
<dbReference type="Pfam" id="PF12172">
    <property type="entry name" value="zf-ChsH2"/>
    <property type="match status" value="1"/>
</dbReference>
<evidence type="ECO:0000259" key="2">
    <source>
        <dbReference type="Pfam" id="PF12172"/>
    </source>
</evidence>
<reference evidence="3" key="1">
    <citation type="submission" date="2018-05" db="EMBL/GenBank/DDBJ databases">
        <authorList>
            <person name="Lanie J.A."/>
            <person name="Ng W.-L."/>
            <person name="Kazmierczak K.M."/>
            <person name="Andrzejewski T.M."/>
            <person name="Davidsen T.M."/>
            <person name="Wayne K.J."/>
            <person name="Tettelin H."/>
            <person name="Glass J.I."/>
            <person name="Rusch D."/>
            <person name="Podicherti R."/>
            <person name="Tsui H.-C.T."/>
            <person name="Winkler M.E."/>
        </authorList>
    </citation>
    <scope>NUCLEOTIDE SEQUENCE</scope>
</reference>
<dbReference type="PANTHER" id="PTHR34075">
    <property type="entry name" value="BLR3430 PROTEIN"/>
    <property type="match status" value="1"/>
</dbReference>
<organism evidence="3">
    <name type="scientific">marine metagenome</name>
    <dbReference type="NCBI Taxonomy" id="408172"/>
    <lineage>
        <taxon>unclassified sequences</taxon>
        <taxon>metagenomes</taxon>
        <taxon>ecological metagenomes</taxon>
    </lineage>
</organism>
<proteinExistence type="predicted"/>
<evidence type="ECO:0008006" key="4">
    <source>
        <dbReference type="Google" id="ProtNLM"/>
    </source>
</evidence>
<dbReference type="InterPro" id="IPR002878">
    <property type="entry name" value="ChsH2_C"/>
</dbReference>
<dbReference type="PANTHER" id="PTHR34075:SF5">
    <property type="entry name" value="BLR3430 PROTEIN"/>
    <property type="match status" value="1"/>
</dbReference>
<name>A0A381Z3F0_9ZZZZ</name>
<accession>A0A381Z3F0</accession>
<evidence type="ECO:0000313" key="3">
    <source>
        <dbReference type="EMBL" id="SVA83441.1"/>
    </source>
</evidence>
<gene>
    <name evidence="3" type="ORF">METZ01_LOCUS136295</name>
</gene>
<dbReference type="InterPro" id="IPR012340">
    <property type="entry name" value="NA-bd_OB-fold"/>
</dbReference>
<dbReference type="Pfam" id="PF01796">
    <property type="entry name" value="OB_ChsH2_C"/>
    <property type="match status" value="1"/>
</dbReference>
<dbReference type="InterPro" id="IPR022002">
    <property type="entry name" value="ChsH2_Znr"/>
</dbReference>
<feature type="domain" description="ChsH2 C-terminal OB-fold" evidence="1">
    <location>
        <begin position="30"/>
        <end position="95"/>
    </location>
</feature>
<dbReference type="SUPFAM" id="SSF50249">
    <property type="entry name" value="Nucleic acid-binding proteins"/>
    <property type="match status" value="1"/>
</dbReference>
<dbReference type="EMBL" id="UINC01019701">
    <property type="protein sequence ID" value="SVA83441.1"/>
    <property type="molecule type" value="Genomic_DNA"/>
</dbReference>
<protein>
    <recommendedName>
        <fullName evidence="4">DUF35 domain-containing protein</fullName>
    </recommendedName>
</protein>